<reference evidence="1 2" key="1">
    <citation type="journal article" date="2014" name="Genome Announc.">
        <title>Draft Genome Sequence of the Agar-Degrading Bacterium Catenovulum sp. Strain DS-2, Isolated from Intestines of Haliotis diversicolor.</title>
        <authorList>
            <person name="Shan D."/>
            <person name="Li X."/>
            <person name="Gu Z."/>
            <person name="Wei G."/>
            <person name="Gao Z."/>
            <person name="Shao Z."/>
        </authorList>
    </citation>
    <scope>NUCLEOTIDE SEQUENCE [LARGE SCALE GENOMIC DNA]</scope>
    <source>
        <strain evidence="1 2">DS-2</strain>
    </source>
</reference>
<dbReference type="InterPro" id="IPR027417">
    <property type="entry name" value="P-loop_NTPase"/>
</dbReference>
<sequence>MEQNMSIATQCNSTQLSQECTANVQSLINEHKLPQTFIETVETWYWPIAKKLAQLKAAKGKTFYLAINGSQGSGKSTMAAFLQCILQQQFSMKVANLSIDDFYLTRKERQHLAKHIHPLLATRGVPGTHDINLALDTLKKLGERHNSVPLVRFNKAYDDRAEADLWDQMSSPADIVILEGWCMGIKAQDSADLYTPINQLEQEEDCNGRWRNYVNEQLAVHYQDLFSLFDQLIMLKAPSFECVYRWRQNQEDKLRAKQSTRFTMTEAELKRFIQHYQRLTEHALATLPEHAQLVIHLNEQQQFIQATGPQYEIS</sequence>
<dbReference type="PANTHER" id="PTHR10285">
    <property type="entry name" value="URIDINE KINASE"/>
    <property type="match status" value="1"/>
</dbReference>
<dbReference type="SUPFAM" id="SSF52540">
    <property type="entry name" value="P-loop containing nucleoside triphosphate hydrolases"/>
    <property type="match status" value="1"/>
</dbReference>
<dbReference type="GO" id="GO:0016301">
    <property type="term" value="F:kinase activity"/>
    <property type="evidence" value="ECO:0007669"/>
    <property type="project" value="UniProtKB-KW"/>
</dbReference>
<dbReference type="Gene3D" id="3.40.50.300">
    <property type="entry name" value="P-loop containing nucleotide triphosphate hydrolases"/>
    <property type="match status" value="1"/>
</dbReference>
<dbReference type="Proteomes" id="UP000019276">
    <property type="component" value="Unassembled WGS sequence"/>
</dbReference>
<keyword evidence="1" id="KW-0808">Transferase</keyword>
<gene>
    <name evidence="1" type="ORF">DS2_11488</name>
</gene>
<dbReference type="eggNOG" id="COG4240">
    <property type="taxonomic scope" value="Bacteria"/>
</dbReference>
<protein>
    <submittedName>
        <fullName evidence="1">Phosphoribulokinase/Uridine kinase Family protein</fullName>
    </submittedName>
</protein>
<keyword evidence="2" id="KW-1185">Reference proteome</keyword>
<accession>W7QLE4</accession>
<dbReference type="PATRIC" id="fig|1328313.3.peg.2350"/>
<dbReference type="AlphaFoldDB" id="W7QLE4"/>
<proteinExistence type="predicted"/>
<organism evidence="1 2">
    <name type="scientific">Catenovulum agarivorans DS-2</name>
    <dbReference type="NCBI Taxonomy" id="1328313"/>
    <lineage>
        <taxon>Bacteria</taxon>
        <taxon>Pseudomonadati</taxon>
        <taxon>Pseudomonadota</taxon>
        <taxon>Gammaproteobacteria</taxon>
        <taxon>Alteromonadales</taxon>
        <taxon>Alteromonadaceae</taxon>
        <taxon>Catenovulum</taxon>
    </lineage>
</organism>
<evidence type="ECO:0000313" key="1">
    <source>
        <dbReference type="EMBL" id="EWH09752.1"/>
    </source>
</evidence>
<dbReference type="STRING" id="1328313.DS2_11488"/>
<comment type="caution">
    <text evidence="1">The sequence shown here is derived from an EMBL/GenBank/DDBJ whole genome shotgun (WGS) entry which is preliminary data.</text>
</comment>
<dbReference type="EMBL" id="ARZY01000020">
    <property type="protein sequence ID" value="EWH09752.1"/>
    <property type="molecule type" value="Genomic_DNA"/>
</dbReference>
<keyword evidence="1" id="KW-0418">Kinase</keyword>
<evidence type="ECO:0000313" key="2">
    <source>
        <dbReference type="Proteomes" id="UP000019276"/>
    </source>
</evidence>
<name>W7QLE4_9ALTE</name>